<dbReference type="InterPro" id="IPR017938">
    <property type="entry name" value="Riboflavin_synthase-like_b-brl"/>
</dbReference>
<dbReference type="Gene3D" id="3.40.50.80">
    <property type="entry name" value="Nucleotide-binding domain of ferredoxin-NADP reductase (FNR) module"/>
    <property type="match status" value="1"/>
</dbReference>
<keyword evidence="6" id="KW-1185">Reference proteome</keyword>
<name>A0AAN9BNZ8_9CAEN</name>
<dbReference type="PANTHER" id="PTHR46505">
    <property type="entry name" value="OXIDOREDUCTASE NAD-BINDING DOMAIN-CONTAINING PROTEIN 1"/>
    <property type="match status" value="1"/>
</dbReference>
<reference evidence="5 6" key="1">
    <citation type="submission" date="2024-02" db="EMBL/GenBank/DDBJ databases">
        <title>Chromosome-scale genome assembly of the rough periwinkle Littorina saxatilis.</title>
        <authorList>
            <person name="De Jode A."/>
            <person name="Faria R."/>
            <person name="Formenti G."/>
            <person name="Sims Y."/>
            <person name="Smith T.P."/>
            <person name="Tracey A."/>
            <person name="Wood J.M.D."/>
            <person name="Zagrodzka Z.B."/>
            <person name="Johannesson K."/>
            <person name="Butlin R.K."/>
            <person name="Leder E.H."/>
        </authorList>
    </citation>
    <scope>NUCLEOTIDE SEQUENCE [LARGE SCALE GENOMIC DNA]</scope>
    <source>
        <strain evidence="5">Snail1</strain>
        <tissue evidence="5">Muscle</tissue>
    </source>
</reference>
<keyword evidence="1" id="KW-0560">Oxidoreductase</keyword>
<proteinExistence type="predicted"/>
<dbReference type="InterPro" id="IPR039261">
    <property type="entry name" value="FNR_nucleotide-bd"/>
</dbReference>
<evidence type="ECO:0000313" key="5">
    <source>
        <dbReference type="EMBL" id="KAK7109826.1"/>
    </source>
</evidence>
<keyword evidence="2" id="KW-0520">NAD</keyword>
<evidence type="ECO:0000256" key="3">
    <source>
        <dbReference type="ARBA" id="ARBA00040516"/>
    </source>
</evidence>
<dbReference type="Pfam" id="PF00175">
    <property type="entry name" value="NAD_binding_1"/>
    <property type="match status" value="1"/>
</dbReference>
<sequence>MGRRHLLFRYFNKCFCFRSTIMDTKMISTSTTKSSDHMTVTQASSRKEIISPATVVEVKDISNSVKMMSLRIENEDFSFKAGQWVDTFIPGLDTVGGFSMCSSPGLLQTQRILMLAIKFAKHPPAFWVHTKCKSGDTLLLRAGGDFYLDPQAGEENPSDVLLIAGGVGINPLYSMIQHLADLNQSPDGPYRANVLMLYSARTYPELIFKDHLEQLSDSHANITTQFYVSRETLVHGAVKVGRISHADVEKAVQGLRAERLKVYLCGPSPMVHDMEDYCLNCGVSKNQIFYERWW</sequence>
<accession>A0AAN9BNZ8</accession>
<dbReference type="InterPro" id="IPR017927">
    <property type="entry name" value="FAD-bd_FR_type"/>
</dbReference>
<dbReference type="InterPro" id="IPR052128">
    <property type="entry name" value="Oxidoreductase_NAD-binding"/>
</dbReference>
<dbReference type="Gene3D" id="2.40.30.10">
    <property type="entry name" value="Translation factors"/>
    <property type="match status" value="1"/>
</dbReference>
<evidence type="ECO:0000256" key="1">
    <source>
        <dbReference type="ARBA" id="ARBA00023002"/>
    </source>
</evidence>
<protein>
    <recommendedName>
        <fullName evidence="3">Oxidoreductase NAD-binding domain-containing protein 1</fullName>
    </recommendedName>
</protein>
<dbReference type="SUPFAM" id="SSF52343">
    <property type="entry name" value="Ferredoxin reductase-like, C-terminal NADP-linked domain"/>
    <property type="match status" value="1"/>
</dbReference>
<evidence type="ECO:0000256" key="2">
    <source>
        <dbReference type="ARBA" id="ARBA00023027"/>
    </source>
</evidence>
<comment type="caution">
    <text evidence="5">The sequence shown here is derived from an EMBL/GenBank/DDBJ whole genome shotgun (WGS) entry which is preliminary data.</text>
</comment>
<dbReference type="PROSITE" id="PS51384">
    <property type="entry name" value="FAD_FR"/>
    <property type="match status" value="1"/>
</dbReference>
<dbReference type="Proteomes" id="UP001374579">
    <property type="component" value="Unassembled WGS sequence"/>
</dbReference>
<dbReference type="GO" id="GO:0016491">
    <property type="term" value="F:oxidoreductase activity"/>
    <property type="evidence" value="ECO:0007669"/>
    <property type="project" value="UniProtKB-KW"/>
</dbReference>
<evidence type="ECO:0000259" key="4">
    <source>
        <dbReference type="PROSITE" id="PS51384"/>
    </source>
</evidence>
<dbReference type="SUPFAM" id="SSF63380">
    <property type="entry name" value="Riboflavin synthase domain-like"/>
    <property type="match status" value="1"/>
</dbReference>
<feature type="domain" description="FAD-binding FR-type" evidence="4">
    <location>
        <begin position="48"/>
        <end position="157"/>
    </location>
</feature>
<dbReference type="CDD" id="cd00322">
    <property type="entry name" value="FNR_like"/>
    <property type="match status" value="1"/>
</dbReference>
<dbReference type="AlphaFoldDB" id="A0AAN9BNZ8"/>
<dbReference type="GO" id="GO:0005739">
    <property type="term" value="C:mitochondrion"/>
    <property type="evidence" value="ECO:0007669"/>
    <property type="project" value="TreeGrafter"/>
</dbReference>
<dbReference type="PANTHER" id="PTHR46505:SF1">
    <property type="entry name" value="OXIDOREDUCTASE NAD-BINDING DOMAIN-CONTAINING PROTEIN 1"/>
    <property type="match status" value="1"/>
</dbReference>
<dbReference type="PRINTS" id="PR00410">
    <property type="entry name" value="PHEHYDRXLASE"/>
</dbReference>
<evidence type="ECO:0000313" key="6">
    <source>
        <dbReference type="Proteomes" id="UP001374579"/>
    </source>
</evidence>
<organism evidence="5 6">
    <name type="scientific">Littorina saxatilis</name>
    <dbReference type="NCBI Taxonomy" id="31220"/>
    <lineage>
        <taxon>Eukaryota</taxon>
        <taxon>Metazoa</taxon>
        <taxon>Spiralia</taxon>
        <taxon>Lophotrochozoa</taxon>
        <taxon>Mollusca</taxon>
        <taxon>Gastropoda</taxon>
        <taxon>Caenogastropoda</taxon>
        <taxon>Littorinimorpha</taxon>
        <taxon>Littorinoidea</taxon>
        <taxon>Littorinidae</taxon>
        <taxon>Littorina</taxon>
    </lineage>
</organism>
<dbReference type="InterPro" id="IPR001433">
    <property type="entry name" value="OxRdtase_FAD/NAD-bd"/>
</dbReference>
<dbReference type="EMBL" id="JBAMIC010000003">
    <property type="protein sequence ID" value="KAK7109826.1"/>
    <property type="molecule type" value="Genomic_DNA"/>
</dbReference>
<gene>
    <name evidence="5" type="ORF">V1264_013805</name>
</gene>